<protein>
    <recommendedName>
        <fullName evidence="2">Glycosyltransferase</fullName>
    </recommendedName>
</protein>
<dbReference type="PANTHER" id="PTHR12526:SF600">
    <property type="entry name" value="GLYCOSYL TRANSFERASE GROUP 1"/>
    <property type="match status" value="1"/>
</dbReference>
<dbReference type="Pfam" id="PF13692">
    <property type="entry name" value="Glyco_trans_1_4"/>
    <property type="match status" value="1"/>
</dbReference>
<dbReference type="CDD" id="cd03801">
    <property type="entry name" value="GT4_PimA-like"/>
    <property type="match status" value="1"/>
</dbReference>
<dbReference type="Gene3D" id="3.40.50.2000">
    <property type="entry name" value="Glycogen Phosphorylase B"/>
    <property type="match status" value="1"/>
</dbReference>
<sequence length="417" mass="44110">MKPFSGRRAPRVLVVTRAVPGADSSAGERRLIHISAMLAERARVDLVSVGTDRPGDEPARIRALRVDHGVNVPYGGRPVDMVRTLRGRGYGLILVEAWDVAEAALPILRQCQPRAVLAVDTVDLHFLRDARAAATTGRPDPEQQARASRELETYGSADTRIFVSEAERDLYEGLPGAVTSSNAVIPIVVQEQSTASRAPRPGEVVFVGPLWHGPNHDGVNWFCSEIWGDVLRSLPASRFRIIGSNAWGYAMDTAALADCPGVTLEGFVADLSSVYAGAAVVVAPLRFGAGMKGKVCEAMAAGAPVVTTSVGAEGIRAVPGTDLLVADDPADFARAVVALLVDGHLAASVGAAGAAAVSRQCGAAVVRPVVHALLAGVQQRNVPAPERLRARRAPKLAVAAAWRLGRRLQARRQWASR</sequence>
<evidence type="ECO:0008006" key="2">
    <source>
        <dbReference type="Google" id="ProtNLM"/>
    </source>
</evidence>
<organism evidence="1">
    <name type="scientific">uncultured Acidimicrobiales bacterium</name>
    <dbReference type="NCBI Taxonomy" id="310071"/>
    <lineage>
        <taxon>Bacteria</taxon>
        <taxon>Bacillati</taxon>
        <taxon>Actinomycetota</taxon>
        <taxon>Acidimicrobiia</taxon>
        <taxon>Acidimicrobiales</taxon>
        <taxon>environmental samples</taxon>
    </lineage>
</organism>
<dbReference type="EMBL" id="CADCSZ010000076">
    <property type="protein sequence ID" value="CAA9231981.1"/>
    <property type="molecule type" value="Genomic_DNA"/>
</dbReference>
<dbReference type="AlphaFoldDB" id="A0A6J4HSZ3"/>
<dbReference type="PANTHER" id="PTHR12526">
    <property type="entry name" value="GLYCOSYLTRANSFERASE"/>
    <property type="match status" value="1"/>
</dbReference>
<gene>
    <name evidence="1" type="ORF">AVDCRST_MAG76-1362</name>
</gene>
<proteinExistence type="predicted"/>
<dbReference type="GO" id="GO:0016757">
    <property type="term" value="F:glycosyltransferase activity"/>
    <property type="evidence" value="ECO:0007669"/>
    <property type="project" value="TreeGrafter"/>
</dbReference>
<reference evidence="1" key="1">
    <citation type="submission" date="2020-02" db="EMBL/GenBank/DDBJ databases">
        <authorList>
            <person name="Meier V. D."/>
        </authorList>
    </citation>
    <scope>NUCLEOTIDE SEQUENCE</scope>
    <source>
        <strain evidence="1">AVDCRST_MAG76</strain>
    </source>
</reference>
<evidence type="ECO:0000313" key="1">
    <source>
        <dbReference type="EMBL" id="CAA9231981.1"/>
    </source>
</evidence>
<dbReference type="SUPFAM" id="SSF53756">
    <property type="entry name" value="UDP-Glycosyltransferase/glycogen phosphorylase"/>
    <property type="match status" value="1"/>
</dbReference>
<name>A0A6J4HSZ3_9ACTN</name>
<accession>A0A6J4HSZ3</accession>